<dbReference type="Proteomes" id="UP000030765">
    <property type="component" value="Unassembled WGS sequence"/>
</dbReference>
<dbReference type="InterPro" id="IPR000618">
    <property type="entry name" value="Insect_cuticle"/>
</dbReference>
<accession>A0A084WUN5</accession>
<dbReference type="OMA" id="FAYFPVM"/>
<reference evidence="5" key="2">
    <citation type="submission" date="2020-05" db="UniProtKB">
        <authorList>
            <consortium name="EnsemblMetazoa"/>
        </authorList>
    </citation>
    <scope>IDENTIFICATION</scope>
</reference>
<dbReference type="PANTHER" id="PTHR10380">
    <property type="entry name" value="CUTICLE PROTEIN"/>
    <property type="match status" value="1"/>
</dbReference>
<keyword evidence="6" id="KW-1185">Reference proteome</keyword>
<dbReference type="Pfam" id="PF00379">
    <property type="entry name" value="Chitin_bind_4"/>
    <property type="match status" value="1"/>
</dbReference>
<dbReference type="GO" id="GO:0008010">
    <property type="term" value="F:structural constituent of chitin-based larval cuticle"/>
    <property type="evidence" value="ECO:0007669"/>
    <property type="project" value="TreeGrafter"/>
</dbReference>
<organism evidence="4">
    <name type="scientific">Anopheles sinensis</name>
    <name type="common">Mosquito</name>
    <dbReference type="NCBI Taxonomy" id="74873"/>
    <lineage>
        <taxon>Eukaryota</taxon>
        <taxon>Metazoa</taxon>
        <taxon>Ecdysozoa</taxon>
        <taxon>Arthropoda</taxon>
        <taxon>Hexapoda</taxon>
        <taxon>Insecta</taxon>
        <taxon>Pterygota</taxon>
        <taxon>Neoptera</taxon>
        <taxon>Endopterygota</taxon>
        <taxon>Diptera</taxon>
        <taxon>Nematocera</taxon>
        <taxon>Culicoidea</taxon>
        <taxon>Culicidae</taxon>
        <taxon>Anophelinae</taxon>
        <taxon>Anopheles</taxon>
    </lineage>
</organism>
<evidence type="ECO:0000313" key="4">
    <source>
        <dbReference type="EMBL" id="KFB53929.1"/>
    </source>
</evidence>
<dbReference type="OrthoDB" id="8191482at2759"/>
<reference evidence="4 6" key="1">
    <citation type="journal article" date="2014" name="BMC Genomics">
        <title>Genome sequence of Anopheles sinensis provides insight into genetics basis of mosquito competence for malaria parasites.</title>
        <authorList>
            <person name="Zhou D."/>
            <person name="Zhang D."/>
            <person name="Ding G."/>
            <person name="Shi L."/>
            <person name="Hou Q."/>
            <person name="Ye Y."/>
            <person name="Xu Y."/>
            <person name="Zhou H."/>
            <person name="Xiong C."/>
            <person name="Li S."/>
            <person name="Yu J."/>
            <person name="Hong S."/>
            <person name="Yu X."/>
            <person name="Zou P."/>
            <person name="Chen C."/>
            <person name="Chang X."/>
            <person name="Wang W."/>
            <person name="Lv Y."/>
            <person name="Sun Y."/>
            <person name="Ma L."/>
            <person name="Shen B."/>
            <person name="Zhu C."/>
        </authorList>
    </citation>
    <scope>NUCLEOTIDE SEQUENCE [LARGE SCALE GENOMIC DNA]</scope>
</reference>
<feature type="compositionally biased region" description="Low complexity" evidence="2">
    <location>
        <begin position="197"/>
        <end position="210"/>
    </location>
</feature>
<dbReference type="PANTHER" id="PTHR10380:SF224">
    <property type="entry name" value="CUTICULAR PROTEIN 12A"/>
    <property type="match status" value="1"/>
</dbReference>
<dbReference type="EMBL" id="ATLV01027100">
    <property type="status" value="NOT_ANNOTATED_CDS"/>
    <property type="molecule type" value="Genomic_DNA"/>
</dbReference>
<feature type="compositionally biased region" description="Low complexity" evidence="2">
    <location>
        <begin position="216"/>
        <end position="229"/>
    </location>
</feature>
<keyword evidence="3" id="KW-0732">Signal</keyword>
<feature type="signal peptide" evidence="3">
    <location>
        <begin position="1"/>
        <end position="19"/>
    </location>
</feature>
<evidence type="ECO:0000313" key="5">
    <source>
        <dbReference type="EnsemblMetazoa" id="ASIC022173-PA"/>
    </source>
</evidence>
<dbReference type="PROSITE" id="PS51155">
    <property type="entry name" value="CHIT_BIND_RR_2"/>
    <property type="match status" value="1"/>
</dbReference>
<dbReference type="STRING" id="74873.A0A084WUN5"/>
<dbReference type="VEuPathDB" id="VectorBase:ASIS024452"/>
<dbReference type="AlphaFoldDB" id="A0A084WUN5"/>
<evidence type="ECO:0000256" key="1">
    <source>
        <dbReference type="PROSITE-ProRule" id="PRU00497"/>
    </source>
</evidence>
<name>A0A084WUN5_ANOSI</name>
<keyword evidence="1" id="KW-0193">Cuticle</keyword>
<dbReference type="VEuPathDB" id="VectorBase:ASIC022173"/>
<evidence type="ECO:0000256" key="2">
    <source>
        <dbReference type="SAM" id="MobiDB-lite"/>
    </source>
</evidence>
<sequence length="335" mass="36778">MTCCFFGGFLFWLSPGPLATCETNFSLGSLSRFIVWLAFLLVEELAFHRELMLATVATVATALHYGDEGIDVKINVEQNSNSYLSGRLPQGSFEYGLDVVKQKDNHFQHKVKGPDDVTYGCYGFVDPDGKPHLVHYVSDLKGYRIVPPESATKIYISRLERSINNVYQASQEKNVQWKDLFFPPACQQLYREQKVATTPRPTPRVFTTPRRPAPTQPRRVAPTITTTPAPVEPEPSSSNLCPSVVQVPPANLAPQPACSAVCDELKNELADIKSKLKTLLDAVAEKPSGKAGPKGKGNATFAYFPVMLSDGLPEGVDADSAKFAFPAVPQQCGRQ</sequence>
<dbReference type="EnsemblMetazoa" id="ASIC022173-RA">
    <property type="protein sequence ID" value="ASIC022173-PA"/>
    <property type="gene ID" value="ASIC022173"/>
</dbReference>
<protein>
    <submittedName>
        <fullName evidence="4">AGAP010848-PA-like protein</fullName>
    </submittedName>
</protein>
<dbReference type="EMBL" id="KE525423">
    <property type="protein sequence ID" value="KFB53929.1"/>
    <property type="molecule type" value="Genomic_DNA"/>
</dbReference>
<proteinExistence type="predicted"/>
<evidence type="ECO:0000313" key="6">
    <source>
        <dbReference type="Proteomes" id="UP000030765"/>
    </source>
</evidence>
<feature type="chain" id="PRO_5001785424" evidence="3">
    <location>
        <begin position="20"/>
        <end position="335"/>
    </location>
</feature>
<feature type="region of interest" description="Disordered" evidence="2">
    <location>
        <begin position="197"/>
        <end position="237"/>
    </location>
</feature>
<dbReference type="GO" id="GO:0062129">
    <property type="term" value="C:chitin-based extracellular matrix"/>
    <property type="evidence" value="ECO:0007669"/>
    <property type="project" value="TreeGrafter"/>
</dbReference>
<dbReference type="InterPro" id="IPR050468">
    <property type="entry name" value="Cuticle_Struct_Prot"/>
</dbReference>
<gene>
    <name evidence="4" type="ORF">ZHAS_00022173</name>
</gene>
<evidence type="ECO:0000256" key="3">
    <source>
        <dbReference type="SAM" id="SignalP"/>
    </source>
</evidence>